<keyword evidence="3" id="KW-1185">Reference proteome</keyword>
<name>A0A1T4WXN3_9GAMM</name>
<feature type="transmembrane region" description="Helical" evidence="1">
    <location>
        <begin position="227"/>
        <end position="247"/>
    </location>
</feature>
<feature type="transmembrane region" description="Helical" evidence="1">
    <location>
        <begin position="197"/>
        <end position="215"/>
    </location>
</feature>
<feature type="transmembrane region" description="Helical" evidence="1">
    <location>
        <begin position="128"/>
        <end position="152"/>
    </location>
</feature>
<keyword evidence="1" id="KW-0812">Transmembrane</keyword>
<feature type="transmembrane region" description="Helical" evidence="1">
    <location>
        <begin position="69"/>
        <end position="87"/>
    </location>
</feature>
<organism evidence="2 3">
    <name type="scientific">Thiothrix eikelboomii</name>
    <dbReference type="NCBI Taxonomy" id="92487"/>
    <lineage>
        <taxon>Bacteria</taxon>
        <taxon>Pseudomonadati</taxon>
        <taxon>Pseudomonadota</taxon>
        <taxon>Gammaproteobacteria</taxon>
        <taxon>Thiotrichales</taxon>
        <taxon>Thiotrichaceae</taxon>
        <taxon>Thiothrix</taxon>
    </lineage>
</organism>
<dbReference type="EMBL" id="FUYB01000010">
    <property type="protein sequence ID" value="SKA81999.1"/>
    <property type="molecule type" value="Genomic_DNA"/>
</dbReference>
<dbReference type="AlphaFoldDB" id="A0A1T4WXN3"/>
<proteinExistence type="predicted"/>
<keyword evidence="1" id="KW-0472">Membrane</keyword>
<keyword evidence="1" id="KW-1133">Transmembrane helix</keyword>
<dbReference type="OrthoDB" id="9780088at2"/>
<dbReference type="RefSeq" id="WP_078922715.1">
    <property type="nucleotide sequence ID" value="NZ_FUYB01000010.1"/>
</dbReference>
<evidence type="ECO:0000313" key="2">
    <source>
        <dbReference type="EMBL" id="SKA81999.1"/>
    </source>
</evidence>
<feature type="transmembrane region" description="Helical" evidence="1">
    <location>
        <begin position="38"/>
        <end position="57"/>
    </location>
</feature>
<dbReference type="Proteomes" id="UP000190460">
    <property type="component" value="Unassembled WGS sequence"/>
</dbReference>
<reference evidence="2 3" key="1">
    <citation type="submission" date="2017-02" db="EMBL/GenBank/DDBJ databases">
        <authorList>
            <person name="Peterson S.W."/>
        </authorList>
    </citation>
    <scope>NUCLEOTIDE SEQUENCE [LARGE SCALE GENOMIC DNA]</scope>
    <source>
        <strain evidence="2 3">ATCC 49788</strain>
    </source>
</reference>
<evidence type="ECO:0000256" key="1">
    <source>
        <dbReference type="SAM" id="Phobius"/>
    </source>
</evidence>
<feature type="transmembrane region" description="Helical" evidence="1">
    <location>
        <begin position="172"/>
        <end position="190"/>
    </location>
</feature>
<feature type="transmembrane region" description="Helical" evidence="1">
    <location>
        <begin position="93"/>
        <end position="116"/>
    </location>
</feature>
<protein>
    <submittedName>
        <fullName evidence="2">Uncharacterized protein</fullName>
    </submittedName>
</protein>
<evidence type="ECO:0000313" key="3">
    <source>
        <dbReference type="Proteomes" id="UP000190460"/>
    </source>
</evidence>
<gene>
    <name evidence="2" type="ORF">SAMN02745130_02230</name>
</gene>
<accession>A0A1T4WXN3</accession>
<sequence>MRILCILIGLGLLVLCLGFALRLPWALSLWPWEDGKLSYLFIAAICAGIALPVLWIGLTEEYAAIRAGALDFAMTYAGLLATLVITYPAVQEWIAPPLAMGLCAASLILNLGLYAWSRNLPFKYDQPIPALLRFSFGLFFLALVVVGISLVLRLPHIFPWPLKPQTSIVFGWIYLGAAVYFLYGLIYPVWGNVKGQLAGFLAYDLLLIWPFIQHLTNTVKPEHQLSLFVYLSVLIYSAMLAIYYLFIHRESRLFSSKVNL</sequence>